<reference evidence="4" key="1">
    <citation type="submission" date="2011-06" db="EMBL/GenBank/DDBJ databases">
        <authorList>
            <consortium name="US DOE Joint Genome Institute (JGI-PGF)"/>
            <person name="Lucas S."/>
            <person name="Han J."/>
            <person name="Lapidus A."/>
            <person name="Cheng J.-F."/>
            <person name="Goodwin L."/>
            <person name="Pitluck S."/>
            <person name="Peters L."/>
            <person name="Land M.L."/>
            <person name="Hauser L."/>
            <person name="Vogl K."/>
            <person name="Liu Z."/>
            <person name="Overmann J."/>
            <person name="Frigaard N.-U."/>
            <person name="Bryant D.A."/>
            <person name="Woyke T.J."/>
        </authorList>
    </citation>
    <scope>NUCLEOTIDE SEQUENCE [LARGE SCALE GENOMIC DNA]</scope>
    <source>
        <strain evidence="4">970</strain>
    </source>
</reference>
<dbReference type="Gene3D" id="3.30.540.10">
    <property type="entry name" value="Fructose-1,6-Bisphosphatase, subunit A, domain 1"/>
    <property type="match status" value="1"/>
</dbReference>
<reference evidence="3 4" key="2">
    <citation type="submission" date="2011-11" db="EMBL/GenBank/DDBJ databases">
        <authorList>
            <consortium name="US DOE Joint Genome Institute"/>
            <person name="Lucas S."/>
            <person name="Han J."/>
            <person name="Lapidus A."/>
            <person name="Cheng J.-F."/>
            <person name="Goodwin L."/>
            <person name="Pitluck S."/>
            <person name="Peters L."/>
            <person name="Ovchinnikova G."/>
            <person name="Zhang X."/>
            <person name="Detter J.C."/>
            <person name="Han C."/>
            <person name="Tapia R."/>
            <person name="Land M."/>
            <person name="Hauser L."/>
            <person name="Kyrpides N."/>
            <person name="Ivanova N."/>
            <person name="Pagani I."/>
            <person name="Vogl K."/>
            <person name="Liu Z."/>
            <person name="Overmann J."/>
            <person name="Frigaard N.-U."/>
            <person name="Bryant D."/>
            <person name="Woyke T."/>
        </authorList>
    </citation>
    <scope>NUCLEOTIDE SEQUENCE [LARGE SCALE GENOMIC DNA]</scope>
    <source>
        <strain evidence="3 4">970</strain>
    </source>
</reference>
<dbReference type="HOGENOM" id="CLU_044118_0_2_6"/>
<dbReference type="GO" id="GO:0046872">
    <property type="term" value="F:metal ion binding"/>
    <property type="evidence" value="ECO:0007669"/>
    <property type="project" value="UniProtKB-KW"/>
</dbReference>
<sequence>MFSEPPVNHMDSTDLNKEDPSLESLAAVMREVAQAEILPAFGLVQARAKADGSLLTEVDLAVQQRLIKALERLTPGIAVLGEEMPESEQLRLLERASADDAHAGEASAFWALDPLDGTSNFACGFPAFAISLALFRKGQAELGIIYDPVRDECFSARLGQGAWLNGDPLQCRRDCQRLADAMALIDFKRIPPERVPGLIRTGAFRSQRNLGSVALDWCWLASGRAQIYLHGAQRLWDYAAGRLIAAEAGVITRMLPPGLAEPSAGLTLAPRLAMAAAHPALFDQWWEHVGLPWRE</sequence>
<dbReference type="AlphaFoldDB" id="H8Z578"/>
<accession>H8Z578</accession>
<protein>
    <submittedName>
        <fullName evidence="3">Inositol monophosphatase/fructose-1,6-bisphosphatase family protein</fullName>
    </submittedName>
</protein>
<feature type="binding site" evidence="2">
    <location>
        <position position="113"/>
    </location>
    <ligand>
        <name>Mg(2+)</name>
        <dbReference type="ChEBI" id="CHEBI:18420"/>
        <label>1</label>
        <note>catalytic</note>
    </ligand>
</feature>
<comment type="similarity">
    <text evidence="1">Belongs to the inositol monophosphatase superfamily.</text>
</comment>
<dbReference type="RefSeq" id="WP_009150888.1">
    <property type="nucleotide sequence ID" value="NZ_CP121471.1"/>
</dbReference>
<evidence type="ECO:0000256" key="2">
    <source>
        <dbReference type="PIRSR" id="PIRSR600760-2"/>
    </source>
</evidence>
<dbReference type="eggNOG" id="COG0483">
    <property type="taxonomic scope" value="Bacteria"/>
</dbReference>
<feature type="binding site" evidence="2">
    <location>
        <position position="237"/>
    </location>
    <ligand>
        <name>Mg(2+)</name>
        <dbReference type="ChEBI" id="CHEBI:18420"/>
        <label>1</label>
        <note>catalytic</note>
    </ligand>
</feature>
<keyword evidence="2" id="KW-0460">Magnesium</keyword>
<dbReference type="PANTHER" id="PTHR20854:SF4">
    <property type="entry name" value="INOSITOL-1-MONOPHOSPHATASE-RELATED"/>
    <property type="match status" value="1"/>
</dbReference>
<dbReference type="PRINTS" id="PR00377">
    <property type="entry name" value="IMPHPHTASES"/>
</dbReference>
<proteinExistence type="inferred from homology"/>
<dbReference type="STRING" id="631362.Thi970DRAFT_04122"/>
<evidence type="ECO:0000313" key="3">
    <source>
        <dbReference type="EMBL" id="EIC20485.1"/>
    </source>
</evidence>
<feature type="binding site" evidence="2">
    <location>
        <position position="116"/>
    </location>
    <ligand>
        <name>Mg(2+)</name>
        <dbReference type="ChEBI" id="CHEBI:18420"/>
        <label>1</label>
        <note>catalytic</note>
    </ligand>
</feature>
<dbReference type="GO" id="GO:0007165">
    <property type="term" value="P:signal transduction"/>
    <property type="evidence" value="ECO:0007669"/>
    <property type="project" value="TreeGrafter"/>
</dbReference>
<keyword evidence="4" id="KW-1185">Reference proteome</keyword>
<dbReference type="Gene3D" id="3.40.190.80">
    <property type="match status" value="1"/>
</dbReference>
<gene>
    <name evidence="3" type="ORF">Thi970DRAFT_04122</name>
</gene>
<evidence type="ECO:0000256" key="1">
    <source>
        <dbReference type="ARBA" id="ARBA00009759"/>
    </source>
</evidence>
<feature type="binding site" evidence="2">
    <location>
        <position position="82"/>
    </location>
    <ligand>
        <name>Mg(2+)</name>
        <dbReference type="ChEBI" id="CHEBI:18420"/>
        <label>1</label>
        <note>catalytic</note>
    </ligand>
</feature>
<dbReference type="SUPFAM" id="SSF56655">
    <property type="entry name" value="Carbohydrate phosphatase"/>
    <property type="match status" value="1"/>
</dbReference>
<name>H8Z578_9GAMM</name>
<dbReference type="GO" id="GO:0008934">
    <property type="term" value="F:inositol monophosphate 1-phosphatase activity"/>
    <property type="evidence" value="ECO:0007669"/>
    <property type="project" value="TreeGrafter"/>
</dbReference>
<dbReference type="PANTHER" id="PTHR20854">
    <property type="entry name" value="INOSITOL MONOPHOSPHATASE"/>
    <property type="match status" value="1"/>
</dbReference>
<dbReference type="GO" id="GO:0006020">
    <property type="term" value="P:inositol metabolic process"/>
    <property type="evidence" value="ECO:0007669"/>
    <property type="project" value="TreeGrafter"/>
</dbReference>
<dbReference type="Proteomes" id="UP000002964">
    <property type="component" value="Unassembled WGS sequence"/>
</dbReference>
<dbReference type="CDD" id="cd01637">
    <property type="entry name" value="IMPase_like"/>
    <property type="match status" value="1"/>
</dbReference>
<comment type="cofactor">
    <cofactor evidence="2">
        <name>Mg(2+)</name>
        <dbReference type="ChEBI" id="CHEBI:18420"/>
    </cofactor>
</comment>
<dbReference type="InterPro" id="IPR000760">
    <property type="entry name" value="Inositol_monophosphatase-like"/>
</dbReference>
<feature type="binding site" evidence="2">
    <location>
        <position position="115"/>
    </location>
    <ligand>
        <name>Mg(2+)</name>
        <dbReference type="ChEBI" id="CHEBI:18420"/>
        <label>1</label>
        <note>catalytic</note>
    </ligand>
</feature>
<dbReference type="Pfam" id="PF00459">
    <property type="entry name" value="Inositol_P"/>
    <property type="match status" value="1"/>
</dbReference>
<dbReference type="EMBL" id="JH603170">
    <property type="protein sequence ID" value="EIC20485.1"/>
    <property type="molecule type" value="Genomic_DNA"/>
</dbReference>
<evidence type="ECO:0000313" key="4">
    <source>
        <dbReference type="Proteomes" id="UP000002964"/>
    </source>
</evidence>
<organism evidence="3 4">
    <name type="scientific">Thiorhodovibrio frisius</name>
    <dbReference type="NCBI Taxonomy" id="631362"/>
    <lineage>
        <taxon>Bacteria</taxon>
        <taxon>Pseudomonadati</taxon>
        <taxon>Pseudomonadota</taxon>
        <taxon>Gammaproteobacteria</taxon>
        <taxon>Chromatiales</taxon>
        <taxon>Chromatiaceae</taxon>
        <taxon>Thiorhodovibrio</taxon>
    </lineage>
</organism>
<keyword evidence="2" id="KW-0479">Metal-binding</keyword>